<keyword evidence="4" id="KW-0574">Periplasm</keyword>
<keyword evidence="5" id="KW-0975">Bacterial flagellum</keyword>
<dbReference type="EMBL" id="AHMY02000047">
    <property type="protein sequence ID" value="EKO15424.1"/>
    <property type="molecule type" value="Genomic_DNA"/>
</dbReference>
<keyword evidence="8" id="KW-0966">Cell projection</keyword>
<dbReference type="InterPro" id="IPR001029">
    <property type="entry name" value="Flagellin_N"/>
</dbReference>
<accession>A0A0E2B2D4</accession>
<dbReference type="GO" id="GO:0055040">
    <property type="term" value="C:periplasmic flagellum"/>
    <property type="evidence" value="ECO:0007669"/>
    <property type="project" value="UniProtKB-SubCell"/>
</dbReference>
<dbReference type="Proteomes" id="UP000006253">
    <property type="component" value="Unassembled WGS sequence"/>
</dbReference>
<dbReference type="GO" id="GO:0005198">
    <property type="term" value="F:structural molecule activity"/>
    <property type="evidence" value="ECO:0007669"/>
    <property type="project" value="InterPro"/>
</dbReference>
<evidence type="ECO:0000256" key="2">
    <source>
        <dbReference type="ARBA" id="ARBA00004631"/>
    </source>
</evidence>
<proteinExistence type="inferred from homology"/>
<gene>
    <name evidence="8" type="primary">flgL</name>
    <name evidence="8" type="ORF">LEP1GSC081_1211</name>
</gene>
<dbReference type="Pfam" id="PF07196">
    <property type="entry name" value="Flagellin_IN"/>
    <property type="match status" value="1"/>
</dbReference>
<protein>
    <submittedName>
        <fullName evidence="8">Flagellar hook-associated protein 3</fullName>
    </submittedName>
</protein>
<evidence type="ECO:0000256" key="5">
    <source>
        <dbReference type="ARBA" id="ARBA00023143"/>
    </source>
</evidence>
<organism evidence="8 9">
    <name type="scientific">Leptospira kirschneri str. H1</name>
    <dbReference type="NCBI Taxonomy" id="1049966"/>
    <lineage>
        <taxon>Bacteria</taxon>
        <taxon>Pseudomonadati</taxon>
        <taxon>Spirochaetota</taxon>
        <taxon>Spirochaetia</taxon>
        <taxon>Leptospirales</taxon>
        <taxon>Leptospiraceae</taxon>
        <taxon>Leptospira</taxon>
    </lineage>
</organism>
<dbReference type="InterPro" id="IPR001492">
    <property type="entry name" value="Flagellin"/>
</dbReference>
<evidence type="ECO:0000313" key="9">
    <source>
        <dbReference type="Proteomes" id="UP000006253"/>
    </source>
</evidence>
<sequence length="422" mass="47734">MMRITNMMQNNSLIHNLNRHQLNMDETQNQLSTGQRIRLPSDEPGRATNQMFFRSRLNELETFQRNIDDGNSRLQQIDGELDRIGSLFQRARVLAVQASNGIYQGDKGFELEVAIGKEIDEILRALVDIANTRDATGRPLFGGHVIERPPFEPIESKIKGLQGIELKNQYIGVEYRGDIGEQLREIEKGEYVPVTIPGNKVFWGTNMSITSKVDNSGYVASSDQKFKIDGVEIHVSAGDTIDDIIDKINNSPLEVKANKLAQDNISLSSTAPHQIWMEDVEGGTILRDIGLVDSATSEPPNNYSKSATVTGLSVFDVMIQFRNDLIQKDQERISGRDLQDLDLAMENVLRYRAIVGARMNRMEEHAQRVDFDKSYMTELLSKNEGIDFPETIMNMKWLETVHQYALNVGSKIIKPTLMDFLR</sequence>
<dbReference type="InterPro" id="IPR013384">
    <property type="entry name" value="Flagell_FlgL"/>
</dbReference>
<evidence type="ECO:0000256" key="4">
    <source>
        <dbReference type="ARBA" id="ARBA00022764"/>
    </source>
</evidence>
<evidence type="ECO:0000313" key="8">
    <source>
        <dbReference type="EMBL" id="EKO15424.1"/>
    </source>
</evidence>
<feature type="domain" description="Flagellin C-terminal" evidence="7">
    <location>
        <begin position="339"/>
        <end position="413"/>
    </location>
</feature>
<dbReference type="Pfam" id="PF00669">
    <property type="entry name" value="Flagellin_N"/>
    <property type="match status" value="1"/>
</dbReference>
<evidence type="ECO:0000259" key="6">
    <source>
        <dbReference type="Pfam" id="PF00669"/>
    </source>
</evidence>
<dbReference type="Pfam" id="PF00700">
    <property type="entry name" value="Flagellin_C"/>
    <property type="match status" value="1"/>
</dbReference>
<dbReference type="NCBIfam" id="TIGR02550">
    <property type="entry name" value="flagell_flgL"/>
    <property type="match status" value="1"/>
</dbReference>
<comment type="subcellular location">
    <subcellularLocation>
        <location evidence="2">Periplasmic flagellum</location>
    </subcellularLocation>
</comment>
<comment type="similarity">
    <text evidence="3">Belongs to the bacterial flagellin family.</text>
</comment>
<dbReference type="NCBIfam" id="NF005187">
    <property type="entry name" value="PRK06663.1"/>
    <property type="match status" value="1"/>
</dbReference>
<keyword evidence="8" id="KW-0969">Cilium</keyword>
<reference evidence="8 9" key="1">
    <citation type="submission" date="2012-10" db="EMBL/GenBank/DDBJ databases">
        <authorList>
            <person name="Harkins D.M."/>
            <person name="Durkin A.S."/>
            <person name="Brinkac L.M."/>
            <person name="Selengut J.D."/>
            <person name="Sanka R."/>
            <person name="DePew J."/>
            <person name="Purushe J."/>
            <person name="Peacock S.J."/>
            <person name="Thaipadungpanit J."/>
            <person name="Wuthiekanun V.W."/>
            <person name="Day N.P."/>
            <person name="Vinetz J.M."/>
            <person name="Sutton G.G."/>
            <person name="Nelson W.C."/>
            <person name="Fouts D.E."/>
        </authorList>
    </citation>
    <scope>NUCLEOTIDE SEQUENCE [LARGE SCALE GENOMIC DNA]</scope>
    <source>
        <strain evidence="8 9">H1</strain>
    </source>
</reference>
<dbReference type="GO" id="GO:0071973">
    <property type="term" value="P:bacterial-type flagellum-dependent cell motility"/>
    <property type="evidence" value="ECO:0007669"/>
    <property type="project" value="InterPro"/>
</dbReference>
<comment type="function">
    <text evidence="1">Component of the core of the flagella.</text>
</comment>
<dbReference type="InterPro" id="IPR046358">
    <property type="entry name" value="Flagellin_C"/>
</dbReference>
<evidence type="ECO:0000259" key="7">
    <source>
        <dbReference type="Pfam" id="PF00700"/>
    </source>
</evidence>
<dbReference type="PANTHER" id="PTHR42792">
    <property type="entry name" value="FLAGELLIN"/>
    <property type="match status" value="1"/>
</dbReference>
<dbReference type="InterPro" id="IPR010810">
    <property type="entry name" value="Flagellin_hook_IN_motif"/>
</dbReference>
<evidence type="ECO:0000256" key="3">
    <source>
        <dbReference type="ARBA" id="ARBA00005709"/>
    </source>
</evidence>
<feature type="domain" description="Flagellin N-terminal" evidence="6">
    <location>
        <begin position="5"/>
        <end position="143"/>
    </location>
</feature>
<keyword evidence="8" id="KW-0282">Flagellum</keyword>
<comment type="caution">
    <text evidence="8">The sequence shown here is derived from an EMBL/GenBank/DDBJ whole genome shotgun (WGS) entry which is preliminary data.</text>
</comment>
<dbReference type="PANTHER" id="PTHR42792:SF1">
    <property type="entry name" value="FLAGELLAR HOOK-ASSOCIATED PROTEIN 3"/>
    <property type="match status" value="1"/>
</dbReference>
<evidence type="ECO:0000256" key="1">
    <source>
        <dbReference type="ARBA" id="ARBA00004095"/>
    </source>
</evidence>
<name>A0A0E2B2D4_9LEPT</name>
<dbReference type="AlphaFoldDB" id="A0A0E2B2D4"/>
<dbReference type="Gene3D" id="1.20.1330.10">
    <property type="entry name" value="f41 fragment of flagellin, N-terminal domain"/>
    <property type="match status" value="2"/>
</dbReference>
<dbReference type="GO" id="GO:0009424">
    <property type="term" value="C:bacterial-type flagellum hook"/>
    <property type="evidence" value="ECO:0007669"/>
    <property type="project" value="InterPro"/>
</dbReference>
<dbReference type="SUPFAM" id="SSF64518">
    <property type="entry name" value="Phase 1 flagellin"/>
    <property type="match status" value="1"/>
</dbReference>